<dbReference type="InterPro" id="IPR042211">
    <property type="entry name" value="CRISPR-assoc_Cas1_N"/>
</dbReference>
<dbReference type="Pfam" id="PF01867">
    <property type="entry name" value="Cas_Cas1"/>
    <property type="match status" value="1"/>
</dbReference>
<evidence type="ECO:0000256" key="7">
    <source>
        <dbReference type="ARBA" id="ARBA00023125"/>
    </source>
</evidence>
<dbReference type="GO" id="GO:0051607">
    <property type="term" value="P:defense response to virus"/>
    <property type="evidence" value="ECO:0007669"/>
    <property type="project" value="UniProtKB-UniRule"/>
</dbReference>
<reference evidence="10" key="1">
    <citation type="journal article" date="2020" name="mSystems">
        <title>Genome- and Community-Level Interaction Insights into Carbon Utilization and Element Cycling Functions of Hydrothermarchaeota in Hydrothermal Sediment.</title>
        <authorList>
            <person name="Zhou Z."/>
            <person name="Liu Y."/>
            <person name="Xu W."/>
            <person name="Pan J."/>
            <person name="Luo Z.H."/>
            <person name="Li M."/>
        </authorList>
    </citation>
    <scope>NUCLEOTIDE SEQUENCE [LARGE SCALE GENOMIC DNA]</scope>
    <source>
        <strain evidence="10">SpSt-86</strain>
    </source>
</reference>
<evidence type="ECO:0000256" key="4">
    <source>
        <dbReference type="ARBA" id="ARBA00022801"/>
    </source>
</evidence>
<dbReference type="GO" id="GO:0003677">
    <property type="term" value="F:DNA binding"/>
    <property type="evidence" value="ECO:0007669"/>
    <property type="project" value="UniProtKB-KW"/>
</dbReference>
<comment type="subunit">
    <text evidence="9">Homodimer, forms a heterotetramer with a Cas2 homodimer.</text>
</comment>
<feature type="binding site" evidence="9">
    <location>
        <position position="219"/>
    </location>
    <ligand>
        <name>Mn(2+)</name>
        <dbReference type="ChEBI" id="CHEBI:29035"/>
    </ligand>
</feature>
<dbReference type="HAMAP" id="MF_01470">
    <property type="entry name" value="Cas1"/>
    <property type="match status" value="1"/>
</dbReference>
<keyword evidence="2 9" id="KW-0479">Metal-binding</keyword>
<dbReference type="GO" id="GO:0043571">
    <property type="term" value="P:maintenance of CRISPR repeat elements"/>
    <property type="evidence" value="ECO:0007669"/>
    <property type="project" value="UniProtKB-UniRule"/>
</dbReference>
<keyword evidence="5 9" id="KW-0460">Magnesium</keyword>
<keyword evidence="1 9" id="KW-0540">Nuclease</keyword>
<dbReference type="AlphaFoldDB" id="A0A832IEB6"/>
<dbReference type="PANTHER" id="PTHR43219:SF2">
    <property type="entry name" value="CRISPR-ASSOCIATED ENDONUCLEASE CAS1"/>
    <property type="match status" value="1"/>
</dbReference>
<dbReference type="NCBIfam" id="TIGR00287">
    <property type="entry name" value="cas1"/>
    <property type="match status" value="1"/>
</dbReference>
<evidence type="ECO:0000256" key="1">
    <source>
        <dbReference type="ARBA" id="ARBA00022722"/>
    </source>
</evidence>
<evidence type="ECO:0000256" key="3">
    <source>
        <dbReference type="ARBA" id="ARBA00022759"/>
    </source>
</evidence>
<keyword evidence="3 9" id="KW-0255">Endonuclease</keyword>
<dbReference type="InterPro" id="IPR042206">
    <property type="entry name" value="CRISPR-assoc_Cas1_C"/>
</dbReference>
<dbReference type="EMBL" id="DTKQ01000027">
    <property type="protein sequence ID" value="HGZ79036.1"/>
    <property type="molecule type" value="Genomic_DNA"/>
</dbReference>
<dbReference type="EC" id="3.1.-.-" evidence="9"/>
<dbReference type="InterPro" id="IPR002729">
    <property type="entry name" value="CRISPR-assoc_Cas1"/>
</dbReference>
<comment type="similarity">
    <text evidence="9">Belongs to the CRISPR-associated endonuclease Cas1 family.</text>
</comment>
<keyword evidence="8 9" id="KW-0464">Manganese</keyword>
<dbReference type="PANTHER" id="PTHR43219">
    <property type="entry name" value="CRISPR-ASSOCIATED ENDONUCLEASE CAS1"/>
    <property type="match status" value="1"/>
</dbReference>
<evidence type="ECO:0000256" key="5">
    <source>
        <dbReference type="ARBA" id="ARBA00022842"/>
    </source>
</evidence>
<dbReference type="InterPro" id="IPR019858">
    <property type="entry name" value="CRISPR-assoc_Cas1_HMARI/TNEAP"/>
</dbReference>
<dbReference type="Gene3D" id="3.100.10.20">
    <property type="entry name" value="CRISPR-associated endonuclease Cas1, N-terminal domain"/>
    <property type="match status" value="1"/>
</dbReference>
<evidence type="ECO:0000256" key="2">
    <source>
        <dbReference type="ARBA" id="ARBA00022723"/>
    </source>
</evidence>
<evidence type="ECO:0000313" key="10">
    <source>
        <dbReference type="EMBL" id="HGZ79036.1"/>
    </source>
</evidence>
<keyword evidence="6 9" id="KW-0051">Antiviral defense</keyword>
<comment type="function">
    <text evidence="9">CRISPR (clustered regularly interspaced short palindromic repeat), is an adaptive immune system that provides protection against mobile genetic elements (viruses, transposable elements and conjugative plasmids). CRISPR clusters contain spacers, sequences complementary to antecedent mobile elements, and target invading nucleic acids. CRISPR clusters are transcribed and processed into CRISPR RNA (crRNA). Acts as a dsDNA endonuclease. Involved in the integration of spacer DNA into the CRISPR cassette.</text>
</comment>
<keyword evidence="4 9" id="KW-0378">Hydrolase</keyword>
<keyword evidence="7 9" id="KW-0238">DNA-binding</keyword>
<evidence type="ECO:0000256" key="8">
    <source>
        <dbReference type="ARBA" id="ARBA00023211"/>
    </source>
</evidence>
<feature type="binding site" evidence="9">
    <location>
        <position position="154"/>
    </location>
    <ligand>
        <name>Mn(2+)</name>
        <dbReference type="ChEBI" id="CHEBI:29035"/>
    </ligand>
</feature>
<accession>A0A832IEB6</accession>
<dbReference type="GO" id="GO:0046872">
    <property type="term" value="F:metal ion binding"/>
    <property type="evidence" value="ECO:0007669"/>
    <property type="project" value="UniProtKB-UniRule"/>
</dbReference>
<feature type="binding site" evidence="9">
    <location>
        <position position="234"/>
    </location>
    <ligand>
        <name>Mn(2+)</name>
        <dbReference type="ChEBI" id="CHEBI:29035"/>
    </ligand>
</feature>
<dbReference type="GO" id="GO:0004520">
    <property type="term" value="F:DNA endonuclease activity"/>
    <property type="evidence" value="ECO:0007669"/>
    <property type="project" value="InterPro"/>
</dbReference>
<dbReference type="Gene3D" id="1.20.120.920">
    <property type="entry name" value="CRISPR-associated endonuclease Cas1, C-terminal domain"/>
    <property type="match status" value="1"/>
</dbReference>
<proteinExistence type="inferred from homology"/>
<dbReference type="GO" id="GO:0016787">
    <property type="term" value="F:hydrolase activity"/>
    <property type="evidence" value="ECO:0007669"/>
    <property type="project" value="UniProtKB-KW"/>
</dbReference>
<protein>
    <recommendedName>
        <fullName evidence="9">CRISPR-associated endonuclease Cas1</fullName>
        <ecNumber evidence="9">3.1.-.-</ecNumber>
    </recommendedName>
</protein>
<organism evidence="10">
    <name type="scientific">Pseudothermotoga hypogea</name>
    <dbReference type="NCBI Taxonomy" id="57487"/>
    <lineage>
        <taxon>Bacteria</taxon>
        <taxon>Thermotogati</taxon>
        <taxon>Thermotogota</taxon>
        <taxon>Thermotogae</taxon>
        <taxon>Thermotogales</taxon>
        <taxon>Thermotogaceae</taxon>
        <taxon>Pseudothermotoga</taxon>
    </lineage>
</organism>
<dbReference type="NCBIfam" id="TIGR03641">
    <property type="entry name" value="cas1_HMARI"/>
    <property type="match status" value="1"/>
</dbReference>
<gene>
    <name evidence="10" type="primary">cas1b</name>
    <name evidence="9" type="synonym">cas1</name>
    <name evidence="10" type="ORF">ENW55_03525</name>
</gene>
<comment type="caution">
    <text evidence="10">The sequence shown here is derived from an EMBL/GenBank/DDBJ whole genome shotgun (WGS) entry which is preliminary data.</text>
</comment>
<evidence type="ECO:0000256" key="6">
    <source>
        <dbReference type="ARBA" id="ARBA00023118"/>
    </source>
</evidence>
<evidence type="ECO:0000256" key="9">
    <source>
        <dbReference type="HAMAP-Rule" id="MF_01470"/>
    </source>
</evidence>
<sequence>MTLRPYYIFSSGRIMRRENTIYVENEKGEKKALPIEEVESLHIFGEVEMNTKFLNFLSQHGKPIHFYNYYGFYSGSFVPRSKNISGELLVKQVEYYLDNEKRLYLAKAFVEGATFHMLRNLRNYDGTEEFVRIISEEQAKSFEAKTVPELMGCEGRAREAYYQAFNTITSGRLTMNRREKRPPKDPINALISFGNSVMYSVVLSEIYKTELNPTISYLHEPRERRFSLSLDISEIFKPLIVDPIIFKLINNSMLKEEDFEDELDFCYLTSSGKKKFLKEFEEKLETTIKHRKLKRSVSYRTLIRLECYKLIRHLLQDEFYKPLKAWW</sequence>
<dbReference type="CDD" id="cd09722">
    <property type="entry name" value="Cas1_I-B"/>
    <property type="match status" value="1"/>
</dbReference>
<comment type="cofactor">
    <cofactor evidence="9">
        <name>Mg(2+)</name>
        <dbReference type="ChEBI" id="CHEBI:18420"/>
    </cofactor>
    <cofactor evidence="9">
        <name>Mn(2+)</name>
        <dbReference type="ChEBI" id="CHEBI:29035"/>
    </cofactor>
</comment>
<name>A0A832IEB6_9THEM</name>